<feature type="domain" description="Small acidic protein-like" evidence="2">
    <location>
        <begin position="477"/>
        <end position="550"/>
    </location>
</feature>
<dbReference type="RefSeq" id="XP_054849530.1">
    <property type="nucleotide sequence ID" value="XM_054993555.1"/>
</dbReference>
<dbReference type="RefSeq" id="XP_054849534.1">
    <property type="nucleotide sequence ID" value="XM_054993559.1"/>
</dbReference>
<evidence type="ECO:0000313" key="8">
    <source>
        <dbReference type="RefSeq" id="XP_054849535.1"/>
    </source>
</evidence>
<feature type="region of interest" description="Disordered" evidence="1">
    <location>
        <begin position="289"/>
        <end position="326"/>
    </location>
</feature>
<name>A0AA97K198_EUBMA</name>
<organism evidence="3 8">
    <name type="scientific">Eublepharis macularius</name>
    <name type="common">Leopard gecko</name>
    <name type="synonym">Cyrtodactylus macularius</name>
    <dbReference type="NCBI Taxonomy" id="481883"/>
    <lineage>
        <taxon>Eukaryota</taxon>
        <taxon>Metazoa</taxon>
        <taxon>Chordata</taxon>
        <taxon>Craniata</taxon>
        <taxon>Vertebrata</taxon>
        <taxon>Euteleostomi</taxon>
        <taxon>Lepidosauria</taxon>
        <taxon>Squamata</taxon>
        <taxon>Bifurcata</taxon>
        <taxon>Gekkota</taxon>
        <taxon>Eublepharidae</taxon>
        <taxon>Eublepharinae</taxon>
        <taxon>Eublepharis</taxon>
    </lineage>
</organism>
<evidence type="ECO:0000259" key="2">
    <source>
        <dbReference type="Pfam" id="PF15477"/>
    </source>
</evidence>
<dbReference type="GeneID" id="129338977"/>
<dbReference type="RefSeq" id="XP_054849535.1">
    <property type="nucleotide sequence ID" value="XM_054993560.1"/>
</dbReference>
<sequence>MVIKDAKKYNAEGAVQKKNKIKRATSNEPVVIIDDDALPTKTKGKKKKRSVEENNSYLKKKKKKKLDCKLNNAACIDFPIIMQSNSDSESIKETEKQPKVLKKKRKRRLYCEQESIPSQGQSTESQEVCVLAGKKRKRHVPDTCGGDSEYNTKRKKKKKHKLACSLILSQAEDDYSETDLSATVKTISHEMRLSDRKRTLVQNAVSKGQSRIICSIISVDHRGTSSRILKKGTADPICELQEENYCKQDQKDIARMLKKRREVAEPKKKKSKKKLKKEEVDFLLTSVGNQENHPVSTHTLWKTKSEEKQEKTNQIQNSKEDRKGLKKKKIYAKVANNCSDLLEGNKDVFDWEEKAAIKRAKKKTKKSKKERDQAARLENCSFQENSGKQHNTKRKAEKSKGSKEHEEEPISKQAKIKKEAKEREDEIQVVAIKKGNCDEIRIDKSRRQALQEEIDRESGKTKAVKEEDELDHHFGQWSTATFDSTERKTKFLRLLGGFKKGPALTQELPTNVMKHNMALARHGEEKLQRSLQAQFEKASDWKQQRGAGLGFQSAPQKHTYIDKYASKSIKLKD</sequence>
<dbReference type="PANTHER" id="PTHR22426">
    <property type="entry name" value="ARGININE_SERINE-RICH COILED-COIL PROTEIN 2"/>
    <property type="match status" value="1"/>
</dbReference>
<dbReference type="CTD" id="400506"/>
<feature type="compositionally biased region" description="Basic residues" evidence="1">
    <location>
        <begin position="359"/>
        <end position="368"/>
    </location>
</feature>
<proteinExistence type="predicted"/>
<feature type="compositionally biased region" description="Polar residues" evidence="1">
    <location>
        <begin position="380"/>
        <end position="389"/>
    </location>
</feature>
<accession>A0AA97K198</accession>
<feature type="compositionally biased region" description="Polar residues" evidence="1">
    <location>
        <begin position="289"/>
        <end position="302"/>
    </location>
</feature>
<feature type="region of interest" description="Disordered" evidence="1">
    <location>
        <begin position="37"/>
        <end position="58"/>
    </location>
</feature>
<feature type="compositionally biased region" description="Basic and acidic residues" evidence="1">
    <location>
        <begin position="398"/>
        <end position="425"/>
    </location>
</feature>
<dbReference type="RefSeq" id="XP_054849533.1">
    <property type="nucleotide sequence ID" value="XM_054993558.1"/>
</dbReference>
<dbReference type="Pfam" id="PF15477">
    <property type="entry name" value="SMAP"/>
    <property type="match status" value="1"/>
</dbReference>
<dbReference type="RefSeq" id="XP_054849536.1">
    <property type="nucleotide sequence ID" value="XM_054993561.1"/>
</dbReference>
<evidence type="ECO:0000313" key="5">
    <source>
        <dbReference type="RefSeq" id="XP_054849531.1"/>
    </source>
</evidence>
<dbReference type="PANTHER" id="PTHR22426:SF1">
    <property type="entry name" value="LYSINE-RICH NUCLEOLAR PROTEIN 1"/>
    <property type="match status" value="1"/>
</dbReference>
<dbReference type="InterPro" id="IPR028124">
    <property type="entry name" value="SMAP_dom"/>
</dbReference>
<evidence type="ECO:0000313" key="7">
    <source>
        <dbReference type="RefSeq" id="XP_054849534.1"/>
    </source>
</evidence>
<keyword evidence="3" id="KW-1185">Reference proteome</keyword>
<protein>
    <submittedName>
        <fullName evidence="4 5">Lysine-rich nucleolar protein 1</fullName>
    </submittedName>
</protein>
<dbReference type="RefSeq" id="XP_054849531.1">
    <property type="nucleotide sequence ID" value="XM_054993556.1"/>
</dbReference>
<evidence type="ECO:0000313" key="9">
    <source>
        <dbReference type="RefSeq" id="XP_054849536.1"/>
    </source>
</evidence>
<evidence type="ECO:0000313" key="6">
    <source>
        <dbReference type="RefSeq" id="XP_054849533.1"/>
    </source>
</evidence>
<dbReference type="AlphaFoldDB" id="A0AA97K198"/>
<dbReference type="KEGG" id="emc:129338977"/>
<reference evidence="4 5" key="1">
    <citation type="submission" date="2025-04" db="UniProtKB">
        <authorList>
            <consortium name="RefSeq"/>
        </authorList>
    </citation>
    <scope>IDENTIFICATION</scope>
    <source>
        <tissue evidence="4 5">Blood</tissue>
    </source>
</reference>
<feature type="region of interest" description="Disordered" evidence="1">
    <location>
        <begin position="359"/>
        <end position="425"/>
    </location>
</feature>
<dbReference type="Proteomes" id="UP001190640">
    <property type="component" value="Chromosome 12"/>
</dbReference>
<evidence type="ECO:0000313" key="10">
    <source>
        <dbReference type="RefSeq" id="XP_054849537.1"/>
    </source>
</evidence>
<evidence type="ECO:0000313" key="4">
    <source>
        <dbReference type="RefSeq" id="XP_054849530.1"/>
    </source>
</evidence>
<evidence type="ECO:0000256" key="1">
    <source>
        <dbReference type="SAM" id="MobiDB-lite"/>
    </source>
</evidence>
<gene>
    <name evidence="4 5 6 7 8 9 10" type="primary">KNOP1</name>
</gene>
<dbReference type="RefSeq" id="XP_054849537.1">
    <property type="nucleotide sequence ID" value="XM_054993562.1"/>
</dbReference>
<evidence type="ECO:0000313" key="3">
    <source>
        <dbReference type="Proteomes" id="UP001190640"/>
    </source>
</evidence>